<sequence length="201" mass="23936">MQVDENVFKARALYYRLWHYLVSFIEEEKDFLILQELVNHLSSFAFDETSQNAWQNLKTTLNFESFKNEQNLVLFSPTYNLVPLSASFYIDKQENALSRLKAIEILKLSELEITSPLIKQKISEDDLSFLTLLMNALLFECINKDKKAYVLHERLFKELFHLFCDDFLHRLQTHPKSVCYLNFASILRAFIKHERLFFNLH</sequence>
<dbReference type="PATRIC" id="fig|182217.3.peg.1385"/>
<accession>I0ENQ1</accession>
<proteinExistence type="predicted"/>
<dbReference type="HOGENOM" id="CLU_098311_0_0_7"/>
<dbReference type="InterPro" id="IPR036411">
    <property type="entry name" value="TorD-like_sf"/>
</dbReference>
<dbReference type="Proteomes" id="UP000005010">
    <property type="component" value="Chromosome"/>
</dbReference>
<keyword evidence="2" id="KW-1185">Reference proteome</keyword>
<dbReference type="EMBL" id="CP003479">
    <property type="protein sequence ID" value="AFI04570.1"/>
    <property type="molecule type" value="Genomic_DNA"/>
</dbReference>
<dbReference type="AlphaFoldDB" id="I0ENQ1"/>
<dbReference type="KEGG" id="hce:HCW_06560"/>
<evidence type="ECO:0000313" key="1">
    <source>
        <dbReference type="EMBL" id="AFI04570.1"/>
    </source>
</evidence>
<protein>
    <recommendedName>
        <fullName evidence="3">Formate dehydrogenase-specific chaperone</fullName>
    </recommendedName>
</protein>
<dbReference type="RefSeq" id="WP_014661438.1">
    <property type="nucleotide sequence ID" value="NC_017737.1"/>
</dbReference>
<gene>
    <name evidence="1" type="ordered locus">HCW_06560</name>
</gene>
<reference evidence="2" key="1">
    <citation type="submission" date="2012-04" db="EMBL/GenBank/DDBJ databases">
        <title>Complete genome sequence of Helicobacter cetorum strain MIT 00-7128.</title>
        <authorList>
            <person name="Kersulyte D."/>
            <person name="Berg D.E."/>
        </authorList>
    </citation>
    <scope>NUCLEOTIDE SEQUENCE [LARGE SCALE GENOMIC DNA]</scope>
    <source>
        <strain evidence="2">MIT 00-7128</strain>
    </source>
</reference>
<dbReference type="STRING" id="182217.HCW_06560"/>
<dbReference type="eggNOG" id="COG3381">
    <property type="taxonomic scope" value="Bacteria"/>
</dbReference>
<organism evidence="1 2">
    <name type="scientific">Helicobacter cetorum (strain ATCC BAA-429 / MIT 00-7128)</name>
    <dbReference type="NCBI Taxonomy" id="182217"/>
    <lineage>
        <taxon>Bacteria</taxon>
        <taxon>Pseudomonadati</taxon>
        <taxon>Campylobacterota</taxon>
        <taxon>Epsilonproteobacteria</taxon>
        <taxon>Campylobacterales</taxon>
        <taxon>Helicobacteraceae</taxon>
        <taxon>Helicobacter</taxon>
    </lineage>
</organism>
<evidence type="ECO:0000313" key="2">
    <source>
        <dbReference type="Proteomes" id="UP000005010"/>
    </source>
</evidence>
<dbReference type="SUPFAM" id="SSF89155">
    <property type="entry name" value="TorD-like"/>
    <property type="match status" value="1"/>
</dbReference>
<name>I0ENQ1_HELC0</name>
<evidence type="ECO:0008006" key="3">
    <source>
        <dbReference type="Google" id="ProtNLM"/>
    </source>
</evidence>
<dbReference type="Gene3D" id="1.10.3480.10">
    <property type="entry name" value="TorD-like"/>
    <property type="match status" value="1"/>
</dbReference>